<feature type="transmembrane region" description="Helical" evidence="1">
    <location>
        <begin position="160"/>
        <end position="187"/>
    </location>
</feature>
<feature type="transmembrane region" description="Helical" evidence="1">
    <location>
        <begin position="121"/>
        <end position="140"/>
    </location>
</feature>
<keyword evidence="1" id="KW-0812">Transmembrane</keyword>
<dbReference type="InterPro" id="IPR009339">
    <property type="entry name" value="DUF998"/>
</dbReference>
<sequence>MSRSAVRLRGIGTATLDPSEEHTVSTNHSAQRVAQRTVHTLPRSTRPLLLAGAFAGPLFYLSAIVQMLMRPGFDIRIHPLSQLSTGDLGWIQILTFVLAGLGLICLSIGHRRVVTGGLGRAAVPVLVAISGAGFIAAGVFPQDPANGFPLGVAEGPAAEATWHALIHMVAAIVAFTALAVAAIIALVRAIRERRAAAAIGNGIVAIALLAPVVPDVATIQVAVTGLLAFGWCTATAISLLKSPRVSR</sequence>
<organism evidence="2 3">
    <name type="scientific">Microbacterium wangchenii</name>
    <dbReference type="NCBI Taxonomy" id="2541726"/>
    <lineage>
        <taxon>Bacteria</taxon>
        <taxon>Bacillati</taxon>
        <taxon>Actinomycetota</taxon>
        <taxon>Actinomycetes</taxon>
        <taxon>Micrococcales</taxon>
        <taxon>Microbacteriaceae</taxon>
        <taxon>Microbacterium</taxon>
    </lineage>
</organism>
<name>A0ABX5SXC8_9MICO</name>
<proteinExistence type="predicted"/>
<feature type="transmembrane region" description="Helical" evidence="1">
    <location>
        <begin position="219"/>
        <end position="240"/>
    </location>
</feature>
<feature type="transmembrane region" description="Helical" evidence="1">
    <location>
        <begin position="194"/>
        <end position="213"/>
    </location>
</feature>
<evidence type="ECO:0000313" key="3">
    <source>
        <dbReference type="Proteomes" id="UP000295748"/>
    </source>
</evidence>
<dbReference type="EMBL" id="CP038266">
    <property type="protein sequence ID" value="QBR89479.1"/>
    <property type="molecule type" value="Genomic_DNA"/>
</dbReference>
<evidence type="ECO:0000313" key="2">
    <source>
        <dbReference type="EMBL" id="QBR89479.1"/>
    </source>
</evidence>
<keyword evidence="1" id="KW-0472">Membrane</keyword>
<dbReference type="Proteomes" id="UP000295748">
    <property type="component" value="Chromosome"/>
</dbReference>
<dbReference type="Pfam" id="PF06197">
    <property type="entry name" value="DUF998"/>
    <property type="match status" value="1"/>
</dbReference>
<reference evidence="2 3" key="1">
    <citation type="submission" date="2019-03" db="EMBL/GenBank/DDBJ databases">
        <authorList>
            <person name="Dong K."/>
        </authorList>
    </citation>
    <scope>NUCLEOTIDE SEQUENCE [LARGE SCALE GENOMIC DNA]</scope>
    <source>
        <strain evidence="3">dk512</strain>
    </source>
</reference>
<feature type="transmembrane region" description="Helical" evidence="1">
    <location>
        <begin position="89"/>
        <end position="109"/>
    </location>
</feature>
<evidence type="ECO:0000256" key="1">
    <source>
        <dbReference type="SAM" id="Phobius"/>
    </source>
</evidence>
<keyword evidence="3" id="KW-1185">Reference proteome</keyword>
<keyword evidence="1" id="KW-1133">Transmembrane helix</keyword>
<protein>
    <submittedName>
        <fullName evidence="2">DUF998 domain-containing protein</fullName>
    </submittedName>
</protein>
<feature type="transmembrane region" description="Helical" evidence="1">
    <location>
        <begin position="48"/>
        <end position="69"/>
    </location>
</feature>
<accession>A0ABX5SXC8</accession>
<gene>
    <name evidence="2" type="ORF">E4K62_12805</name>
</gene>